<organism evidence="2 3">
    <name type="scientific">Cystobacter fuscus (strain ATCC 25194 / DSM 2262 / NBRC 100088 / M29)</name>
    <dbReference type="NCBI Taxonomy" id="1242864"/>
    <lineage>
        <taxon>Bacteria</taxon>
        <taxon>Pseudomonadati</taxon>
        <taxon>Myxococcota</taxon>
        <taxon>Myxococcia</taxon>
        <taxon>Myxococcales</taxon>
        <taxon>Cystobacterineae</taxon>
        <taxon>Archangiaceae</taxon>
        <taxon>Cystobacter</taxon>
    </lineage>
</organism>
<sequence length="138" mass="15104">MAAERLSMRKLRELLRQRLELKLSVREIARSLGIGVGTVNRYLYRAQAAKLRSWPLPPELDDDAALTALLFADEGKVVAWSSRAGNVEKGRVAVELELKNPGTKPWTLAGAMLRGAKGEELTPLPDATPVSILPGFSK</sequence>
<proteinExistence type="predicted"/>
<feature type="domain" description="HTH IS408-type" evidence="1">
    <location>
        <begin position="11"/>
        <end position="98"/>
    </location>
</feature>
<protein>
    <submittedName>
        <fullName evidence="2">Transposase, IS21 family</fullName>
    </submittedName>
</protein>
<dbReference type="Proteomes" id="UP000011682">
    <property type="component" value="Unassembled WGS sequence"/>
</dbReference>
<dbReference type="EMBL" id="ANAH02000064">
    <property type="protein sequence ID" value="EPX57150.1"/>
    <property type="molecule type" value="Genomic_DNA"/>
</dbReference>
<comment type="caution">
    <text evidence="2">The sequence shown here is derived from an EMBL/GenBank/DDBJ whole genome shotgun (WGS) entry which is preliminary data.</text>
</comment>
<gene>
    <name evidence="2" type="ORF">D187_006904</name>
</gene>
<dbReference type="AlphaFoldDB" id="S9NY86"/>
<dbReference type="GO" id="GO:0006352">
    <property type="term" value="P:DNA-templated transcription initiation"/>
    <property type="evidence" value="ECO:0007669"/>
    <property type="project" value="InterPro"/>
</dbReference>
<dbReference type="GO" id="GO:0016987">
    <property type="term" value="F:sigma factor activity"/>
    <property type="evidence" value="ECO:0007669"/>
    <property type="project" value="InterPro"/>
</dbReference>
<dbReference type="OrthoDB" id="5522147at2"/>
<evidence type="ECO:0000313" key="2">
    <source>
        <dbReference type="EMBL" id="EPX57150.1"/>
    </source>
</evidence>
<dbReference type="PROSITE" id="PS50532">
    <property type="entry name" value="HTH_IS408"/>
    <property type="match status" value="1"/>
</dbReference>
<dbReference type="eggNOG" id="COG4584">
    <property type="taxonomic scope" value="Bacteria"/>
</dbReference>
<accession>S9NY86</accession>
<dbReference type="Gene3D" id="1.10.10.10">
    <property type="entry name" value="Winged helix-like DNA-binding domain superfamily/Winged helix DNA-binding domain"/>
    <property type="match status" value="1"/>
</dbReference>
<dbReference type="InterPro" id="IPR036388">
    <property type="entry name" value="WH-like_DNA-bd_sf"/>
</dbReference>
<name>S9NY86_CYSF2</name>
<keyword evidence="3" id="KW-1185">Reference proteome</keyword>
<dbReference type="GO" id="GO:0003677">
    <property type="term" value="F:DNA binding"/>
    <property type="evidence" value="ECO:0007669"/>
    <property type="project" value="InterPro"/>
</dbReference>
<dbReference type="InterPro" id="IPR017895">
    <property type="entry name" value="HTH_IS408/IS1162_type"/>
</dbReference>
<dbReference type="InterPro" id="IPR013249">
    <property type="entry name" value="RNA_pol_sigma70_r4_t2"/>
</dbReference>
<reference evidence="2" key="1">
    <citation type="submission" date="2013-05" db="EMBL/GenBank/DDBJ databases">
        <title>Genome assembly of Cystobacter fuscus DSM 2262.</title>
        <authorList>
            <person name="Sharma G."/>
            <person name="Khatri I."/>
            <person name="Kaur C."/>
            <person name="Mayilraj S."/>
            <person name="Subramanian S."/>
        </authorList>
    </citation>
    <scope>NUCLEOTIDE SEQUENCE [LARGE SCALE GENOMIC DNA]</scope>
    <source>
        <strain evidence="2">DSM 2262</strain>
    </source>
</reference>
<evidence type="ECO:0000259" key="1">
    <source>
        <dbReference type="PROSITE" id="PS50532"/>
    </source>
</evidence>
<evidence type="ECO:0000313" key="3">
    <source>
        <dbReference type="Proteomes" id="UP000011682"/>
    </source>
</evidence>
<dbReference type="SUPFAM" id="SSF88659">
    <property type="entry name" value="Sigma3 and sigma4 domains of RNA polymerase sigma factors"/>
    <property type="match status" value="1"/>
</dbReference>
<dbReference type="InterPro" id="IPR013324">
    <property type="entry name" value="RNA_pol_sigma_r3/r4-like"/>
</dbReference>
<dbReference type="Pfam" id="PF08281">
    <property type="entry name" value="Sigma70_r4_2"/>
    <property type="match status" value="1"/>
</dbReference>